<gene>
    <name evidence="5" type="ORF">ACFSJD_20625</name>
</gene>
<keyword evidence="3" id="KW-0520">NAD</keyword>
<reference evidence="6" key="1">
    <citation type="journal article" date="2019" name="Int. J. Syst. Evol. Microbiol.">
        <title>The Global Catalogue of Microorganisms (GCM) 10K type strain sequencing project: providing services to taxonomists for standard genome sequencing and annotation.</title>
        <authorList>
            <consortium name="The Broad Institute Genomics Platform"/>
            <consortium name="The Broad Institute Genome Sequencing Center for Infectious Disease"/>
            <person name="Wu L."/>
            <person name="Ma J."/>
        </authorList>
    </citation>
    <scope>NUCLEOTIDE SEQUENCE [LARGE SCALE GENOMIC DNA]</scope>
    <source>
        <strain evidence="6">CCM 7043</strain>
    </source>
</reference>
<dbReference type="PANTHER" id="PTHR24321">
    <property type="entry name" value="DEHYDROGENASES, SHORT CHAIN"/>
    <property type="match status" value="1"/>
</dbReference>
<dbReference type="InterPro" id="IPR036291">
    <property type="entry name" value="NAD(P)-bd_dom_sf"/>
</dbReference>
<sequence>MGKLSGKVALISGGARGQGRSHAKHFALEGADVVVFDVCSDTATAPYPMATDEDLAETVRLVESLDRRIIARRADVRDSAQIDAVVAEALEEFGHIDIVVANAGIENFAPAWELREAAWDDVIDVNLSGVWRTVKAALPAMLKRRRGGSIVLTSSFAGLHALPNMAHYNAAKHGVTGLAKAFAVELAPHGIRVNSVHPATVRTPMIDNEYFIDFVVGSTGRTLADVALRMQHLYALPVPWLEVEDVSKALVFLASDDTRHITGIALPIDAGGRAPFRLPHLPAATSATAI</sequence>
<dbReference type="SUPFAM" id="SSF51735">
    <property type="entry name" value="NAD(P)-binding Rossmann-fold domains"/>
    <property type="match status" value="1"/>
</dbReference>
<evidence type="ECO:0000313" key="6">
    <source>
        <dbReference type="Proteomes" id="UP001597114"/>
    </source>
</evidence>
<evidence type="ECO:0000256" key="1">
    <source>
        <dbReference type="ARBA" id="ARBA00006484"/>
    </source>
</evidence>
<protein>
    <submittedName>
        <fullName evidence="5">Mycofactocin-coupled SDR family oxidoreductase</fullName>
    </submittedName>
</protein>
<dbReference type="PANTHER" id="PTHR24321:SF8">
    <property type="entry name" value="ESTRADIOL 17-BETA-DEHYDROGENASE 8-RELATED"/>
    <property type="match status" value="1"/>
</dbReference>
<dbReference type="EMBL" id="JBHUCO010000021">
    <property type="protein sequence ID" value="MFD1519913.1"/>
    <property type="molecule type" value="Genomic_DNA"/>
</dbReference>
<keyword evidence="2" id="KW-0560">Oxidoreductase</keyword>
<dbReference type="InterPro" id="IPR023985">
    <property type="entry name" value="SDR_subfam_1"/>
</dbReference>
<comment type="caution">
    <text evidence="5">The sequence shown here is derived from an EMBL/GenBank/DDBJ whole genome shotgun (WGS) entry which is preliminary data.</text>
</comment>
<comment type="similarity">
    <text evidence="1 4">Belongs to the short-chain dehydrogenases/reductases (SDR) family.</text>
</comment>
<proteinExistence type="inferred from homology"/>
<dbReference type="Gene3D" id="3.40.50.720">
    <property type="entry name" value="NAD(P)-binding Rossmann-like Domain"/>
    <property type="match status" value="1"/>
</dbReference>
<evidence type="ECO:0000256" key="2">
    <source>
        <dbReference type="ARBA" id="ARBA00023002"/>
    </source>
</evidence>
<dbReference type="RefSeq" id="WP_344723551.1">
    <property type="nucleotide sequence ID" value="NZ_BAAAUS010000020.1"/>
</dbReference>
<dbReference type="InterPro" id="IPR002347">
    <property type="entry name" value="SDR_fam"/>
</dbReference>
<dbReference type="InterPro" id="IPR020904">
    <property type="entry name" value="Sc_DH/Rdtase_CS"/>
</dbReference>
<keyword evidence="6" id="KW-1185">Reference proteome</keyword>
<dbReference type="NCBIfam" id="TIGR03971">
    <property type="entry name" value="SDR_subfam_1"/>
    <property type="match status" value="1"/>
</dbReference>
<evidence type="ECO:0000256" key="4">
    <source>
        <dbReference type="RuleBase" id="RU000363"/>
    </source>
</evidence>
<accession>A0ABW4EXB2</accession>
<dbReference type="Pfam" id="PF00106">
    <property type="entry name" value="adh_short"/>
    <property type="match status" value="1"/>
</dbReference>
<dbReference type="PROSITE" id="PS00061">
    <property type="entry name" value="ADH_SHORT"/>
    <property type="match status" value="1"/>
</dbReference>
<evidence type="ECO:0000256" key="3">
    <source>
        <dbReference type="ARBA" id="ARBA00023027"/>
    </source>
</evidence>
<dbReference type="Proteomes" id="UP001597114">
    <property type="component" value="Unassembled WGS sequence"/>
</dbReference>
<dbReference type="PRINTS" id="PR00080">
    <property type="entry name" value="SDRFAMILY"/>
</dbReference>
<evidence type="ECO:0000313" key="5">
    <source>
        <dbReference type="EMBL" id="MFD1519913.1"/>
    </source>
</evidence>
<organism evidence="5 6">
    <name type="scientific">Pseudonocardia yunnanensis</name>
    <dbReference type="NCBI Taxonomy" id="58107"/>
    <lineage>
        <taxon>Bacteria</taxon>
        <taxon>Bacillati</taxon>
        <taxon>Actinomycetota</taxon>
        <taxon>Actinomycetes</taxon>
        <taxon>Pseudonocardiales</taxon>
        <taxon>Pseudonocardiaceae</taxon>
        <taxon>Pseudonocardia</taxon>
    </lineage>
</organism>
<dbReference type="PRINTS" id="PR00081">
    <property type="entry name" value="GDHRDH"/>
</dbReference>
<dbReference type="CDD" id="cd05233">
    <property type="entry name" value="SDR_c"/>
    <property type="match status" value="1"/>
</dbReference>
<dbReference type="NCBIfam" id="NF009467">
    <property type="entry name" value="PRK12826.1-3"/>
    <property type="match status" value="1"/>
</dbReference>
<name>A0ABW4EXB2_9PSEU</name>